<proteinExistence type="predicted"/>
<protein>
    <submittedName>
        <fullName evidence="1">Uncharacterized protein</fullName>
    </submittedName>
</protein>
<organism evidence="1 2">
    <name type="scientific">Vibrio pectenicida</name>
    <dbReference type="NCBI Taxonomy" id="62763"/>
    <lineage>
        <taxon>Bacteria</taxon>
        <taxon>Pseudomonadati</taxon>
        <taxon>Pseudomonadota</taxon>
        <taxon>Gammaproteobacteria</taxon>
        <taxon>Vibrionales</taxon>
        <taxon>Vibrionaceae</taxon>
        <taxon>Vibrio</taxon>
    </lineage>
</organism>
<accession>A0A427U2T5</accession>
<comment type="caution">
    <text evidence="1">The sequence shown here is derived from an EMBL/GenBank/DDBJ whole genome shotgun (WGS) entry which is preliminary data.</text>
</comment>
<gene>
    <name evidence="1" type="ORF">EJA03_11400</name>
</gene>
<feature type="non-terminal residue" evidence="1">
    <location>
        <position position="121"/>
    </location>
</feature>
<keyword evidence="2" id="KW-1185">Reference proteome</keyword>
<evidence type="ECO:0000313" key="1">
    <source>
        <dbReference type="EMBL" id="RSD30963.1"/>
    </source>
</evidence>
<dbReference type="AlphaFoldDB" id="A0A427U2T5"/>
<evidence type="ECO:0000313" key="2">
    <source>
        <dbReference type="Proteomes" id="UP000269041"/>
    </source>
</evidence>
<name>A0A427U2T5_9VIBR</name>
<dbReference type="EMBL" id="RSFA01000047">
    <property type="protein sequence ID" value="RSD30963.1"/>
    <property type="molecule type" value="Genomic_DNA"/>
</dbReference>
<sequence length="121" mass="13483">MMKREQHTNKLDYICATSGCDELADEIGAVCQSCESSYQQVVSCPLTKLLDPLLGYSDAQESPEQAQSRKGRAHRGFCQYHRKIMYRTAVHPSSNVAFLTENGRATQESMVKDACLFMAAV</sequence>
<dbReference type="Proteomes" id="UP000269041">
    <property type="component" value="Unassembled WGS sequence"/>
</dbReference>
<reference evidence="1 2" key="1">
    <citation type="submission" date="2018-12" db="EMBL/GenBank/DDBJ databases">
        <title>Genomic taxonomy of the Vibrionaceae family.</title>
        <authorList>
            <person name="Gomez-Gil B."/>
            <person name="Enciso-Ibarra K."/>
        </authorList>
    </citation>
    <scope>NUCLEOTIDE SEQUENCE [LARGE SCALE GENOMIC DNA]</scope>
    <source>
        <strain evidence="1 2">CAIM 594</strain>
    </source>
</reference>